<gene>
    <name evidence="13" type="ORF">A3A02_00935</name>
</gene>
<evidence type="ECO:0000256" key="11">
    <source>
        <dbReference type="ARBA" id="ARBA00023204"/>
    </source>
</evidence>
<dbReference type="NCBIfam" id="TIGR00758">
    <property type="entry name" value="UDG_fam4"/>
    <property type="match status" value="1"/>
</dbReference>
<protein>
    <recommendedName>
        <fullName evidence="4">Type-4 uracil-DNA glycosylase</fullName>
        <ecNumber evidence="3">3.2.2.27</ecNumber>
    </recommendedName>
</protein>
<keyword evidence="9" id="KW-0408">Iron</keyword>
<keyword evidence="11" id="KW-0234">DNA repair</keyword>
<accession>A0A1G1YMA5</accession>
<dbReference type="InterPro" id="IPR005273">
    <property type="entry name" value="Ura-DNA_glyco_family4"/>
</dbReference>
<dbReference type="SMART" id="SM00986">
    <property type="entry name" value="UDG"/>
    <property type="match status" value="1"/>
</dbReference>
<proteinExistence type="inferred from homology"/>
<evidence type="ECO:0000256" key="5">
    <source>
        <dbReference type="ARBA" id="ARBA00022485"/>
    </source>
</evidence>
<evidence type="ECO:0000313" key="14">
    <source>
        <dbReference type="Proteomes" id="UP000177376"/>
    </source>
</evidence>
<dbReference type="Gene3D" id="3.40.470.10">
    <property type="entry name" value="Uracil-DNA glycosylase-like domain"/>
    <property type="match status" value="1"/>
</dbReference>
<keyword evidence="5" id="KW-0004">4Fe-4S</keyword>
<evidence type="ECO:0000256" key="9">
    <source>
        <dbReference type="ARBA" id="ARBA00023004"/>
    </source>
</evidence>
<evidence type="ECO:0000313" key="13">
    <source>
        <dbReference type="EMBL" id="OGY52577.1"/>
    </source>
</evidence>
<dbReference type="InterPro" id="IPR051536">
    <property type="entry name" value="UDG_Type-4/5"/>
</dbReference>
<dbReference type="GO" id="GO:0006281">
    <property type="term" value="P:DNA repair"/>
    <property type="evidence" value="ECO:0007669"/>
    <property type="project" value="UniProtKB-KW"/>
</dbReference>
<name>A0A1G1YMA5_9BACT</name>
<dbReference type="GO" id="GO:0051539">
    <property type="term" value="F:4 iron, 4 sulfur cluster binding"/>
    <property type="evidence" value="ECO:0007669"/>
    <property type="project" value="UniProtKB-KW"/>
</dbReference>
<evidence type="ECO:0000256" key="2">
    <source>
        <dbReference type="ARBA" id="ARBA00006521"/>
    </source>
</evidence>
<evidence type="ECO:0000256" key="7">
    <source>
        <dbReference type="ARBA" id="ARBA00022763"/>
    </source>
</evidence>
<dbReference type="CDD" id="cd10030">
    <property type="entry name" value="UDG-F4_TTUDGA_SPO1dp_like"/>
    <property type="match status" value="1"/>
</dbReference>
<feature type="domain" description="Uracil-DNA glycosylase-like" evidence="12">
    <location>
        <begin position="33"/>
        <end position="183"/>
    </location>
</feature>
<comment type="catalytic activity">
    <reaction evidence="1">
        <text>Hydrolyzes single-stranded DNA or mismatched double-stranded DNA and polynucleotides, releasing free uracil.</text>
        <dbReference type="EC" id="3.2.2.27"/>
    </reaction>
</comment>
<evidence type="ECO:0000256" key="8">
    <source>
        <dbReference type="ARBA" id="ARBA00022801"/>
    </source>
</evidence>
<dbReference type="InterPro" id="IPR036895">
    <property type="entry name" value="Uracil-DNA_glycosylase-like_sf"/>
</dbReference>
<evidence type="ECO:0000256" key="10">
    <source>
        <dbReference type="ARBA" id="ARBA00023014"/>
    </source>
</evidence>
<dbReference type="SUPFAM" id="SSF52141">
    <property type="entry name" value="Uracil-DNA glycosylase-like"/>
    <property type="match status" value="1"/>
</dbReference>
<organism evidence="13 14">
    <name type="scientific">Candidatus Buchananbacteria bacterium RIFCSPLOWO2_01_FULL_39_33</name>
    <dbReference type="NCBI Taxonomy" id="1797543"/>
    <lineage>
        <taxon>Bacteria</taxon>
        <taxon>Candidatus Buchananiibacteriota</taxon>
    </lineage>
</organism>
<keyword evidence="6" id="KW-0479">Metal-binding</keyword>
<dbReference type="Pfam" id="PF03167">
    <property type="entry name" value="UDG"/>
    <property type="match status" value="1"/>
</dbReference>
<dbReference type="EMBL" id="MHIM01000015">
    <property type="protein sequence ID" value="OGY52577.1"/>
    <property type="molecule type" value="Genomic_DNA"/>
</dbReference>
<dbReference type="GO" id="GO:0046872">
    <property type="term" value="F:metal ion binding"/>
    <property type="evidence" value="ECO:0007669"/>
    <property type="project" value="UniProtKB-KW"/>
</dbReference>
<reference evidence="13 14" key="1">
    <citation type="journal article" date="2016" name="Nat. Commun.">
        <title>Thousands of microbial genomes shed light on interconnected biogeochemical processes in an aquifer system.</title>
        <authorList>
            <person name="Anantharaman K."/>
            <person name="Brown C.T."/>
            <person name="Hug L.A."/>
            <person name="Sharon I."/>
            <person name="Castelle C.J."/>
            <person name="Probst A.J."/>
            <person name="Thomas B.C."/>
            <person name="Singh A."/>
            <person name="Wilkins M.J."/>
            <person name="Karaoz U."/>
            <person name="Brodie E.L."/>
            <person name="Williams K.H."/>
            <person name="Hubbard S.S."/>
            <person name="Banfield J.F."/>
        </authorList>
    </citation>
    <scope>NUCLEOTIDE SEQUENCE [LARGE SCALE GENOMIC DNA]</scope>
</reference>
<dbReference type="InterPro" id="IPR005122">
    <property type="entry name" value="Uracil-DNA_glycosylase-like"/>
</dbReference>
<evidence type="ECO:0000259" key="12">
    <source>
        <dbReference type="SMART" id="SM00986"/>
    </source>
</evidence>
<keyword evidence="7" id="KW-0227">DNA damage</keyword>
<comment type="caution">
    <text evidence="13">The sequence shown here is derived from an EMBL/GenBank/DDBJ whole genome shotgun (WGS) entry which is preliminary data.</text>
</comment>
<sequence length="197" mass="22275">MNKEKEQELNRLNSEFSNKIKSPLLLTCKNIVPGTGKADADIMIIGEAPGQKEDELGEPFVGAAGKFLDQMLEAINLKRDDIYITNIVKCRPPDNRDPLPEEKEEFWPWLMAQIKLIEPKLIVTLGRHSLSSFVPKPIMSKVHGTILRKNIPALGKIRIYALYHPAAALYHGGMREILIKDFKKIPKIIKLIDQGEI</sequence>
<evidence type="ECO:0000256" key="3">
    <source>
        <dbReference type="ARBA" id="ARBA00012030"/>
    </source>
</evidence>
<dbReference type="PANTHER" id="PTHR33693:SF1">
    <property type="entry name" value="TYPE-4 URACIL-DNA GLYCOSYLASE"/>
    <property type="match status" value="1"/>
</dbReference>
<evidence type="ECO:0000256" key="6">
    <source>
        <dbReference type="ARBA" id="ARBA00022723"/>
    </source>
</evidence>
<dbReference type="PANTHER" id="PTHR33693">
    <property type="entry name" value="TYPE-5 URACIL-DNA GLYCOSYLASE"/>
    <property type="match status" value="1"/>
</dbReference>
<dbReference type="Proteomes" id="UP000177376">
    <property type="component" value="Unassembled WGS sequence"/>
</dbReference>
<dbReference type="EC" id="3.2.2.27" evidence="3"/>
<comment type="similarity">
    <text evidence="2">Belongs to the uracil-DNA glycosylase (UDG) superfamily. Type 4 (UDGa) family.</text>
</comment>
<dbReference type="GO" id="GO:0004844">
    <property type="term" value="F:uracil DNA N-glycosylase activity"/>
    <property type="evidence" value="ECO:0007669"/>
    <property type="project" value="UniProtKB-EC"/>
</dbReference>
<evidence type="ECO:0000256" key="4">
    <source>
        <dbReference type="ARBA" id="ARBA00019403"/>
    </source>
</evidence>
<keyword evidence="8" id="KW-0378">Hydrolase</keyword>
<evidence type="ECO:0000256" key="1">
    <source>
        <dbReference type="ARBA" id="ARBA00001400"/>
    </source>
</evidence>
<dbReference type="AlphaFoldDB" id="A0A1G1YMA5"/>
<dbReference type="SMART" id="SM00987">
    <property type="entry name" value="UreE_C"/>
    <property type="match status" value="1"/>
</dbReference>
<keyword evidence="10" id="KW-0411">Iron-sulfur</keyword>